<sequence>YEYSLARTAFFDSVFIDALNKNIPQIVLLGAGYDTRAYRFEKLNNATKIIEIDIATTQNRKKKCLKKAQIDIPKHIAFVPINFNKESLENILEKAGYENHKKTLFLWEGVIYYLDPESVDATLEFVNRSSHNESVIAFDYAISISEENINNYYGVKEFAQIMRKHHPNEIFRFTIDEGKIESFLEQRGLKVVNHLDNNEIEKTFLLNDDGSILGQIIGLFRFVLASPNNKSQTKQGT</sequence>
<dbReference type="AlphaFoldDB" id="X0UWP6"/>
<dbReference type="GO" id="GO:0008168">
    <property type="term" value="F:methyltransferase activity"/>
    <property type="evidence" value="ECO:0007669"/>
    <property type="project" value="UniProtKB-KW"/>
</dbReference>
<protein>
    <recommendedName>
        <fullName evidence="5">S-adenosyl-L-methionine-dependent methyltransferase</fullName>
    </recommendedName>
</protein>
<comment type="caution">
    <text evidence="4">The sequence shown here is derived from an EMBL/GenBank/DDBJ whole genome shotgun (WGS) entry which is preliminary data.</text>
</comment>
<dbReference type="NCBIfam" id="TIGR00027">
    <property type="entry name" value="mthyl_TIGR00027"/>
    <property type="match status" value="1"/>
</dbReference>
<dbReference type="InterPro" id="IPR011610">
    <property type="entry name" value="SAM_mthyl_Trfase_ML2640-like"/>
</dbReference>
<evidence type="ECO:0008006" key="5">
    <source>
        <dbReference type="Google" id="ProtNLM"/>
    </source>
</evidence>
<feature type="non-terminal residue" evidence="4">
    <location>
        <position position="1"/>
    </location>
</feature>
<dbReference type="GO" id="GO:0032259">
    <property type="term" value="P:methylation"/>
    <property type="evidence" value="ECO:0007669"/>
    <property type="project" value="UniProtKB-KW"/>
</dbReference>
<dbReference type="PANTHER" id="PTHR43619:SF2">
    <property type="entry name" value="S-ADENOSYL-L-METHIONINE-DEPENDENT METHYLTRANSFERASES SUPERFAMILY PROTEIN"/>
    <property type="match status" value="1"/>
</dbReference>
<dbReference type="Pfam" id="PF04072">
    <property type="entry name" value="LCM"/>
    <property type="match status" value="1"/>
</dbReference>
<dbReference type="PANTHER" id="PTHR43619">
    <property type="entry name" value="S-ADENOSYL-L-METHIONINE-DEPENDENT METHYLTRANSFERASE YKTD-RELATED"/>
    <property type="match status" value="1"/>
</dbReference>
<dbReference type="SUPFAM" id="SSF53335">
    <property type="entry name" value="S-adenosyl-L-methionine-dependent methyltransferases"/>
    <property type="match status" value="1"/>
</dbReference>
<proteinExistence type="inferred from homology"/>
<dbReference type="Gene3D" id="3.40.50.150">
    <property type="entry name" value="Vaccinia Virus protein VP39"/>
    <property type="match status" value="1"/>
</dbReference>
<accession>X0UWP6</accession>
<keyword evidence="2" id="KW-0489">Methyltransferase</keyword>
<dbReference type="EMBL" id="BARS01025490">
    <property type="protein sequence ID" value="GAG04738.1"/>
    <property type="molecule type" value="Genomic_DNA"/>
</dbReference>
<evidence type="ECO:0000313" key="4">
    <source>
        <dbReference type="EMBL" id="GAG04738.1"/>
    </source>
</evidence>
<reference evidence="4" key="1">
    <citation type="journal article" date="2014" name="Front. Microbiol.">
        <title>High frequency of phylogenetically diverse reductive dehalogenase-homologous genes in deep subseafloor sedimentary metagenomes.</title>
        <authorList>
            <person name="Kawai M."/>
            <person name="Futagami T."/>
            <person name="Toyoda A."/>
            <person name="Takaki Y."/>
            <person name="Nishi S."/>
            <person name="Hori S."/>
            <person name="Arai W."/>
            <person name="Tsubouchi T."/>
            <person name="Morono Y."/>
            <person name="Uchiyama I."/>
            <person name="Ito T."/>
            <person name="Fujiyama A."/>
            <person name="Inagaki F."/>
            <person name="Takami H."/>
        </authorList>
    </citation>
    <scope>NUCLEOTIDE SEQUENCE</scope>
    <source>
        <strain evidence="4">Expedition CK06-06</strain>
    </source>
</reference>
<dbReference type="InterPro" id="IPR029063">
    <property type="entry name" value="SAM-dependent_MTases_sf"/>
</dbReference>
<evidence type="ECO:0000256" key="2">
    <source>
        <dbReference type="ARBA" id="ARBA00022603"/>
    </source>
</evidence>
<evidence type="ECO:0000256" key="1">
    <source>
        <dbReference type="ARBA" id="ARBA00008138"/>
    </source>
</evidence>
<dbReference type="InterPro" id="IPR007213">
    <property type="entry name" value="Ppm1/Ppm2/Tcmp"/>
</dbReference>
<name>X0UWP6_9ZZZZ</name>
<comment type="similarity">
    <text evidence="1">Belongs to the UPF0677 family.</text>
</comment>
<gene>
    <name evidence="4" type="ORF">S01H1_40275</name>
</gene>
<keyword evidence="3" id="KW-0808">Transferase</keyword>
<organism evidence="4">
    <name type="scientific">marine sediment metagenome</name>
    <dbReference type="NCBI Taxonomy" id="412755"/>
    <lineage>
        <taxon>unclassified sequences</taxon>
        <taxon>metagenomes</taxon>
        <taxon>ecological metagenomes</taxon>
    </lineage>
</organism>
<evidence type="ECO:0000256" key="3">
    <source>
        <dbReference type="ARBA" id="ARBA00022679"/>
    </source>
</evidence>